<dbReference type="SUPFAM" id="SSF109709">
    <property type="entry name" value="KorB DNA-binding domain-like"/>
    <property type="match status" value="1"/>
</dbReference>
<sequence>MLPFHPFANLFPLIEGSAFDELAADVAERGLREPVVLLDGQILDGRNRYRASRAAGLINSEDSVDPADARHFVRFIPAVDGDPLGYVISKNMHRRQLTDDQRRMIAARLVTMSKGRPDANTANGGISRQQAAEQLSADEAGVERARTVINRAVPEIVAAVDDRKMSVRAAAEIATLPVPEQKAVLARIAAHGETAQAFRAVIKDLRDEKTAEKKARRAGREADLAVKQRALPDRRYGVIYADPEWPFEPYSRETGMDRAPDNHYPTSSVNDIVLRPVGNIAAKDSVIFLWATAAGVKAALRVMEHWGFTYKTHFIWLKDRTGTGYWNRNKHELLLVGTRGDIPAPAMGEQWPSVIEAPVGAHSAKPEIFAELIEAYYPNLPKIELNARRARPGWDVWGLEAPEAAA</sequence>
<keyword evidence="6" id="KW-1185">Reference proteome</keyword>
<dbReference type="Gene3D" id="1.10.10.2830">
    <property type="match status" value="1"/>
</dbReference>
<dbReference type="SUPFAM" id="SSF53335">
    <property type="entry name" value="S-adenosyl-L-methionine-dependent methyltransferases"/>
    <property type="match status" value="1"/>
</dbReference>
<dbReference type="GO" id="GO:0008168">
    <property type="term" value="F:methyltransferase activity"/>
    <property type="evidence" value="ECO:0007669"/>
    <property type="project" value="UniProtKB-KW"/>
</dbReference>
<dbReference type="InterPro" id="IPR036086">
    <property type="entry name" value="ParB/Sulfiredoxin_sf"/>
</dbReference>
<dbReference type="PROSITE" id="PS51143">
    <property type="entry name" value="MT_A70"/>
    <property type="match status" value="1"/>
</dbReference>
<comment type="caution">
    <text evidence="5">The sequence shown here is derived from an EMBL/GenBank/DDBJ whole genome shotgun (WGS) entry which is preliminary data.</text>
</comment>
<name>A0A9X3E468_9HYPH</name>
<evidence type="ECO:0000256" key="4">
    <source>
        <dbReference type="PROSITE-ProRule" id="PRU00489"/>
    </source>
</evidence>
<gene>
    <name evidence="5" type="ORF">OSH07_19855</name>
</gene>
<dbReference type="Proteomes" id="UP001144805">
    <property type="component" value="Unassembled WGS sequence"/>
</dbReference>
<evidence type="ECO:0000313" key="6">
    <source>
        <dbReference type="Proteomes" id="UP001144805"/>
    </source>
</evidence>
<dbReference type="Pfam" id="PF05063">
    <property type="entry name" value="MT-A70"/>
    <property type="match status" value="1"/>
</dbReference>
<proteinExistence type="inferred from homology"/>
<dbReference type="PANTHER" id="PTHR12829:SF7">
    <property type="entry name" value="N6-ADENOSINE-METHYLTRANSFERASE CATALYTIC SUBUNIT"/>
    <property type="match status" value="1"/>
</dbReference>
<dbReference type="SUPFAM" id="SSF110849">
    <property type="entry name" value="ParB/Sulfiredoxin"/>
    <property type="match status" value="1"/>
</dbReference>
<dbReference type="AlphaFoldDB" id="A0A9X3E468"/>
<evidence type="ECO:0000256" key="2">
    <source>
        <dbReference type="ARBA" id="ARBA00022679"/>
    </source>
</evidence>
<evidence type="ECO:0000256" key="1">
    <source>
        <dbReference type="ARBA" id="ARBA00022603"/>
    </source>
</evidence>
<dbReference type="InterPro" id="IPR029063">
    <property type="entry name" value="SAM-dependent_MTases_sf"/>
</dbReference>
<dbReference type="EMBL" id="JAPKNK010000010">
    <property type="protein sequence ID" value="MCX5571464.1"/>
    <property type="molecule type" value="Genomic_DNA"/>
</dbReference>
<dbReference type="GO" id="GO:0032259">
    <property type="term" value="P:methylation"/>
    <property type="evidence" value="ECO:0007669"/>
    <property type="project" value="UniProtKB-KW"/>
</dbReference>
<organism evidence="5 6">
    <name type="scientific">Kaistia nematophila</name>
    <dbReference type="NCBI Taxonomy" id="2994654"/>
    <lineage>
        <taxon>Bacteria</taxon>
        <taxon>Pseudomonadati</taxon>
        <taxon>Pseudomonadota</taxon>
        <taxon>Alphaproteobacteria</taxon>
        <taxon>Hyphomicrobiales</taxon>
        <taxon>Kaistiaceae</taxon>
        <taxon>Kaistia</taxon>
    </lineage>
</organism>
<keyword evidence="1 5" id="KW-0489">Methyltransferase</keyword>
<reference evidence="5" key="1">
    <citation type="submission" date="2022-11" db="EMBL/GenBank/DDBJ databases">
        <title>Biodiversity and phylogenetic relationships of bacteria.</title>
        <authorList>
            <person name="Machado R.A.R."/>
            <person name="Bhat A."/>
            <person name="Loulou A."/>
            <person name="Kallel S."/>
        </authorList>
    </citation>
    <scope>NUCLEOTIDE SEQUENCE</scope>
    <source>
        <strain evidence="5">K-TC2</strain>
    </source>
</reference>
<dbReference type="InterPro" id="IPR007757">
    <property type="entry name" value="MT-A70-like"/>
</dbReference>
<dbReference type="RefSeq" id="WP_266340423.1">
    <property type="nucleotide sequence ID" value="NZ_JAPKNK010000010.1"/>
</dbReference>
<keyword evidence="2" id="KW-0808">Transferase</keyword>
<comment type="similarity">
    <text evidence="4">Belongs to the MT-A70-like family.</text>
</comment>
<evidence type="ECO:0000256" key="3">
    <source>
        <dbReference type="ARBA" id="ARBA00022691"/>
    </source>
</evidence>
<keyword evidence="3" id="KW-0949">S-adenosyl-L-methionine</keyword>
<accession>A0A9X3E468</accession>
<dbReference type="PANTHER" id="PTHR12829">
    <property type="entry name" value="N6-ADENOSINE-METHYLTRANSFERASE"/>
    <property type="match status" value="1"/>
</dbReference>
<evidence type="ECO:0000313" key="5">
    <source>
        <dbReference type="EMBL" id="MCX5571464.1"/>
    </source>
</evidence>
<protein>
    <submittedName>
        <fullName evidence="5">MT-A70 family methyltransferase</fullName>
    </submittedName>
</protein>